<dbReference type="GO" id="GO:0000041">
    <property type="term" value="P:transition metal ion transport"/>
    <property type="evidence" value="ECO:0007669"/>
    <property type="project" value="InterPro"/>
</dbReference>
<evidence type="ECO:0000256" key="7">
    <source>
        <dbReference type="SAM" id="Phobius"/>
    </source>
</evidence>
<feature type="transmembrane region" description="Helical" evidence="7">
    <location>
        <begin position="132"/>
        <end position="151"/>
    </location>
</feature>
<comment type="caution">
    <text evidence="9">The sequence shown here is derived from an EMBL/GenBank/DDBJ whole genome shotgun (WGS) entry which is preliminary data.</text>
</comment>
<dbReference type="Pfam" id="PF01891">
    <property type="entry name" value="CbiM"/>
    <property type="match status" value="1"/>
</dbReference>
<dbReference type="GO" id="GO:0005886">
    <property type="term" value="C:plasma membrane"/>
    <property type="evidence" value="ECO:0007669"/>
    <property type="project" value="UniProtKB-SubCell"/>
</dbReference>
<proteinExistence type="predicted"/>
<dbReference type="InterPro" id="IPR002751">
    <property type="entry name" value="CbiM/NikMN"/>
</dbReference>
<evidence type="ECO:0000256" key="3">
    <source>
        <dbReference type="ARBA" id="ARBA00022475"/>
    </source>
</evidence>
<evidence type="ECO:0000313" key="9">
    <source>
        <dbReference type="EMBL" id="HFW31667.1"/>
    </source>
</evidence>
<name>A0A7C3RBC8_ARCFL</name>
<feature type="transmembrane region" description="Helical" evidence="7">
    <location>
        <begin position="171"/>
        <end position="193"/>
    </location>
</feature>
<evidence type="ECO:0000256" key="2">
    <source>
        <dbReference type="ARBA" id="ARBA00022448"/>
    </source>
</evidence>
<protein>
    <submittedName>
        <fullName evidence="9">Nickel transporter</fullName>
    </submittedName>
</protein>
<accession>A0A7C3RBC8</accession>
<feature type="transmembrane region" description="Helical" evidence="7">
    <location>
        <begin position="266"/>
        <end position="287"/>
    </location>
</feature>
<feature type="transmembrane region" description="Helical" evidence="7">
    <location>
        <begin position="100"/>
        <end position="120"/>
    </location>
</feature>
<feature type="transmembrane region" description="Helical" evidence="7">
    <location>
        <begin position="205"/>
        <end position="227"/>
    </location>
</feature>
<evidence type="ECO:0000256" key="6">
    <source>
        <dbReference type="ARBA" id="ARBA00023136"/>
    </source>
</evidence>
<evidence type="ECO:0000259" key="8">
    <source>
        <dbReference type="Pfam" id="PF13190"/>
    </source>
</evidence>
<dbReference type="EMBL" id="DTLB01000008">
    <property type="protein sequence ID" value="HFW31667.1"/>
    <property type="molecule type" value="Genomic_DNA"/>
</dbReference>
<keyword evidence="6 7" id="KW-0472">Membrane</keyword>
<dbReference type="PANTHER" id="PTHR34229:SF1">
    <property type="entry name" value="METAL TRANSPORT PROTEIN HI_1621-RELATED"/>
    <property type="match status" value="1"/>
</dbReference>
<keyword evidence="4 7" id="KW-0812">Transmembrane</keyword>
<dbReference type="AlphaFoldDB" id="A0A7C3RBC8"/>
<gene>
    <name evidence="9" type="ORF">ENW66_01745</name>
</gene>
<feature type="transmembrane region" description="Helical" evidence="7">
    <location>
        <begin position="35"/>
        <end position="53"/>
    </location>
</feature>
<keyword evidence="3" id="KW-1003">Cell membrane</keyword>
<organism evidence="9">
    <name type="scientific">Archaeoglobus fulgidus</name>
    <dbReference type="NCBI Taxonomy" id="2234"/>
    <lineage>
        <taxon>Archaea</taxon>
        <taxon>Methanobacteriati</taxon>
        <taxon>Methanobacteriota</taxon>
        <taxon>Archaeoglobi</taxon>
        <taxon>Archaeoglobales</taxon>
        <taxon>Archaeoglobaceae</taxon>
        <taxon>Archaeoglobus</taxon>
    </lineage>
</organism>
<sequence>MHIPDGYLDLSIAALFFVLTLLVLGYSIYRLRGERLTSLFGVLSAAIFAAQMLNWPIPGGTSAHFVGGALAGILLGPYAGSLAMAIVLTIQTLVFNDGGITAWGANVWNMAIVNVFLGYYIYRTFSRYNKNFAAFLAGWLGITAAAIFAGIEIGLSTSFAYGLSVTVPVMGVWHALLGVIEGIITAGVVGYIATRRADLLEKKEVGKTSFALIAALIALSPVFAYLAEEVGYAEPLEKAAEMIGLEEEPIYEGLFPDYTISGLDPYTGTLLSGLLGVLIVLALAYAVKYARGSRKDT</sequence>
<dbReference type="Gene3D" id="1.10.1760.20">
    <property type="match status" value="1"/>
</dbReference>
<feature type="transmembrane region" description="Helical" evidence="7">
    <location>
        <begin position="65"/>
        <end position="88"/>
    </location>
</feature>
<dbReference type="InterPro" id="IPR025937">
    <property type="entry name" value="PDGLE_dom"/>
</dbReference>
<evidence type="ECO:0000256" key="4">
    <source>
        <dbReference type="ARBA" id="ARBA00022692"/>
    </source>
</evidence>
<comment type="subcellular location">
    <subcellularLocation>
        <location evidence="1">Cell membrane</location>
        <topology evidence="1">Multi-pass membrane protein</topology>
    </subcellularLocation>
</comment>
<dbReference type="Pfam" id="PF13190">
    <property type="entry name" value="PDGLE"/>
    <property type="match status" value="1"/>
</dbReference>
<reference evidence="9" key="1">
    <citation type="journal article" date="2020" name="mSystems">
        <title>Genome- and Community-Level Interaction Insights into Carbon Utilization and Element Cycling Functions of Hydrothermarchaeota in Hydrothermal Sediment.</title>
        <authorList>
            <person name="Zhou Z."/>
            <person name="Liu Y."/>
            <person name="Xu W."/>
            <person name="Pan J."/>
            <person name="Luo Z.H."/>
            <person name="Li M."/>
        </authorList>
    </citation>
    <scope>NUCLEOTIDE SEQUENCE [LARGE SCALE GENOMIC DNA]</scope>
    <source>
        <strain evidence="9">SpSt-87</strain>
    </source>
</reference>
<keyword evidence="5 7" id="KW-1133">Transmembrane helix</keyword>
<evidence type="ECO:0000256" key="5">
    <source>
        <dbReference type="ARBA" id="ARBA00022989"/>
    </source>
</evidence>
<dbReference type="PANTHER" id="PTHR34229">
    <property type="entry name" value="METAL TRANSPORT PROTEIN HI_1621-RELATED"/>
    <property type="match status" value="1"/>
</dbReference>
<keyword evidence="2" id="KW-0813">Transport</keyword>
<evidence type="ECO:0000256" key="1">
    <source>
        <dbReference type="ARBA" id="ARBA00004651"/>
    </source>
</evidence>
<feature type="domain" description="PDGLE" evidence="8">
    <location>
        <begin position="247"/>
        <end position="288"/>
    </location>
</feature>
<feature type="transmembrane region" description="Helical" evidence="7">
    <location>
        <begin position="7"/>
        <end position="29"/>
    </location>
</feature>